<accession>A0A5S5ANP0</accession>
<name>A0A5S5ANP0_9FIRM</name>
<dbReference type="Gene3D" id="3.30.70.120">
    <property type="match status" value="1"/>
</dbReference>
<dbReference type="PANTHER" id="PTHR35983:SF1">
    <property type="entry name" value="UPF0166 PROTEIN TM_0021"/>
    <property type="match status" value="1"/>
</dbReference>
<protein>
    <submittedName>
        <fullName evidence="2">Uncharacterized protein</fullName>
    </submittedName>
</protein>
<comment type="caution">
    <text evidence="2">The sequence shown here is derived from an EMBL/GenBank/DDBJ whole genome shotgun (WGS) entry which is preliminary data.</text>
</comment>
<dbReference type="RefSeq" id="WP_148867370.1">
    <property type="nucleotide sequence ID" value="NZ_VNHO01000016.1"/>
</dbReference>
<dbReference type="InterPro" id="IPR011322">
    <property type="entry name" value="N-reg_PII-like_a/b"/>
</dbReference>
<dbReference type="AlphaFoldDB" id="A0A5S5ANP0"/>
<dbReference type="SUPFAM" id="SSF54913">
    <property type="entry name" value="GlnB-like"/>
    <property type="match status" value="1"/>
</dbReference>
<dbReference type="Pfam" id="PF02641">
    <property type="entry name" value="DUF190"/>
    <property type="match status" value="1"/>
</dbReference>
<keyword evidence="3" id="KW-1185">Reference proteome</keyword>
<evidence type="ECO:0000256" key="1">
    <source>
        <dbReference type="ARBA" id="ARBA00010554"/>
    </source>
</evidence>
<evidence type="ECO:0000313" key="3">
    <source>
        <dbReference type="Proteomes" id="UP000322294"/>
    </source>
</evidence>
<dbReference type="OrthoDB" id="9795599at2"/>
<dbReference type="InterPro" id="IPR003793">
    <property type="entry name" value="UPF0166"/>
</dbReference>
<reference evidence="2 3" key="1">
    <citation type="submission" date="2019-07" db="EMBL/GenBank/DDBJ databases">
        <title>Genomic Encyclopedia of Type Strains, Phase I: the one thousand microbial genomes (KMG-I) project.</title>
        <authorList>
            <person name="Kyrpides N."/>
        </authorList>
    </citation>
    <scope>NUCLEOTIDE SEQUENCE [LARGE SCALE GENOMIC DNA]</scope>
    <source>
        <strain evidence="2 3">DSM 16647</strain>
    </source>
</reference>
<gene>
    <name evidence="2" type="ORF">LZ11_01628</name>
</gene>
<dbReference type="EMBL" id="VNHO01000016">
    <property type="protein sequence ID" value="TYP53277.1"/>
    <property type="molecule type" value="Genomic_DNA"/>
</dbReference>
<evidence type="ECO:0000313" key="2">
    <source>
        <dbReference type="EMBL" id="TYP53277.1"/>
    </source>
</evidence>
<dbReference type="InterPro" id="IPR015867">
    <property type="entry name" value="N-reg_PII/ATP_PRibTrfase_C"/>
</dbReference>
<sequence length="125" mass="13835">MNITGPARRIRIYIGENDQYNGMPLYHAIVLKARELGMAGVTVVRGIEGFGANSRIHTARILVLSSDLPIVIDIVDRADRTEKLLPFLNETVKEGLVTIENVEVIKYVKNEEIGGKKSLPTPPPE</sequence>
<comment type="similarity">
    <text evidence="1">Belongs to the UPF0166 family.</text>
</comment>
<dbReference type="Proteomes" id="UP000322294">
    <property type="component" value="Unassembled WGS sequence"/>
</dbReference>
<proteinExistence type="inferred from homology"/>
<organism evidence="2 3">
    <name type="scientific">Thermosediminibacter litoriperuensis</name>
    <dbReference type="NCBI Taxonomy" id="291989"/>
    <lineage>
        <taxon>Bacteria</taxon>
        <taxon>Bacillati</taxon>
        <taxon>Bacillota</taxon>
        <taxon>Clostridia</taxon>
        <taxon>Thermosediminibacterales</taxon>
        <taxon>Thermosediminibacteraceae</taxon>
        <taxon>Thermosediminibacter</taxon>
    </lineage>
</organism>
<dbReference type="PANTHER" id="PTHR35983">
    <property type="entry name" value="UPF0166 PROTEIN TM_0021"/>
    <property type="match status" value="1"/>
</dbReference>